<name>A0A4S2CW42_STEMA</name>
<feature type="compositionally biased region" description="Gly residues" evidence="1">
    <location>
        <begin position="91"/>
        <end position="118"/>
    </location>
</feature>
<feature type="transmembrane region" description="Helical" evidence="2">
    <location>
        <begin position="6"/>
        <end position="22"/>
    </location>
</feature>
<keyword evidence="2" id="KW-0812">Transmembrane</keyword>
<dbReference type="RefSeq" id="WP_017355761.1">
    <property type="nucleotide sequence ID" value="NZ_SRYW01000014.1"/>
</dbReference>
<evidence type="ECO:0000313" key="3">
    <source>
        <dbReference type="EMBL" id="TGY32692.1"/>
    </source>
</evidence>
<keyword evidence="2" id="KW-1133">Transmembrane helix</keyword>
<organism evidence="3 4">
    <name type="scientific">Stenotrophomonas maltophilia</name>
    <name type="common">Pseudomonas maltophilia</name>
    <name type="synonym">Xanthomonas maltophilia</name>
    <dbReference type="NCBI Taxonomy" id="40324"/>
    <lineage>
        <taxon>Bacteria</taxon>
        <taxon>Pseudomonadati</taxon>
        <taxon>Pseudomonadota</taxon>
        <taxon>Gammaproteobacteria</taxon>
        <taxon>Lysobacterales</taxon>
        <taxon>Lysobacteraceae</taxon>
        <taxon>Stenotrophomonas</taxon>
        <taxon>Stenotrophomonas maltophilia group</taxon>
    </lineage>
</organism>
<accession>A0A4S2CW42</accession>
<dbReference type="EMBL" id="SRYW01000014">
    <property type="protein sequence ID" value="TGY32692.1"/>
    <property type="molecule type" value="Genomic_DNA"/>
</dbReference>
<feature type="region of interest" description="Disordered" evidence="1">
    <location>
        <begin position="59"/>
        <end position="118"/>
    </location>
</feature>
<evidence type="ECO:0008006" key="5">
    <source>
        <dbReference type="Google" id="ProtNLM"/>
    </source>
</evidence>
<proteinExistence type="predicted"/>
<protein>
    <recommendedName>
        <fullName evidence="5">Transmembrane protein</fullName>
    </recommendedName>
</protein>
<evidence type="ECO:0000256" key="1">
    <source>
        <dbReference type="SAM" id="MobiDB-lite"/>
    </source>
</evidence>
<feature type="compositionally biased region" description="Polar residues" evidence="1">
    <location>
        <begin position="60"/>
        <end position="72"/>
    </location>
</feature>
<sequence>MLSQVAIGLVVFNLVVSLYAWRRLKGSARRRVGMLAIVWLLPVFGALLGVLITFMDRTPGQPSRSSGSTTQDPADGAYPYSYTSSDAAGTGWSGGCDSGDSGGGSDGGGGCDGGGGGD</sequence>
<dbReference type="AlphaFoldDB" id="A0A4S2CW42"/>
<keyword evidence="2" id="KW-0472">Membrane</keyword>
<gene>
    <name evidence="3" type="ORF">E5352_14770</name>
</gene>
<evidence type="ECO:0000313" key="4">
    <source>
        <dbReference type="Proteomes" id="UP000306631"/>
    </source>
</evidence>
<feature type="transmembrane region" description="Helical" evidence="2">
    <location>
        <begin position="34"/>
        <end position="55"/>
    </location>
</feature>
<reference evidence="3 4" key="1">
    <citation type="submission" date="2019-04" db="EMBL/GenBank/DDBJ databases">
        <title>Microbes associate with the intestines of laboratory mice.</title>
        <authorList>
            <person name="Navarre W."/>
            <person name="Wong E."/>
            <person name="Huang K."/>
            <person name="Tropini C."/>
            <person name="Ng K."/>
            <person name="Yu B."/>
        </authorList>
    </citation>
    <scope>NUCLEOTIDE SEQUENCE [LARGE SCALE GENOMIC DNA]</scope>
    <source>
        <strain evidence="3 4">NM62_B4-13</strain>
    </source>
</reference>
<evidence type="ECO:0000256" key="2">
    <source>
        <dbReference type="SAM" id="Phobius"/>
    </source>
</evidence>
<comment type="caution">
    <text evidence="3">The sequence shown here is derived from an EMBL/GenBank/DDBJ whole genome shotgun (WGS) entry which is preliminary data.</text>
</comment>
<dbReference type="Proteomes" id="UP000306631">
    <property type="component" value="Unassembled WGS sequence"/>
</dbReference>